<comment type="function">
    <text evidence="7">Catalyzes the formation of 4-diphosphocytidyl-2-C-methyl-D-erythritol from CTP and 2-C-methyl-D-erythritol 4-phosphate (MEP).</text>
</comment>
<dbReference type="AlphaFoldDB" id="A0A2S9K0L5"/>
<dbReference type="Pfam" id="PF01128">
    <property type="entry name" value="IspD"/>
    <property type="match status" value="1"/>
</dbReference>
<dbReference type="FunFam" id="3.90.550.10:FF:000003">
    <property type="entry name" value="2-C-methyl-D-erythritol 4-phosphate cytidylyltransferase"/>
    <property type="match status" value="1"/>
</dbReference>
<dbReference type="OrthoDB" id="9806837at2"/>
<evidence type="ECO:0000256" key="5">
    <source>
        <dbReference type="ARBA" id="ARBA00022695"/>
    </source>
</evidence>
<evidence type="ECO:0000256" key="6">
    <source>
        <dbReference type="ARBA" id="ARBA00023229"/>
    </source>
</evidence>
<dbReference type="NCBIfam" id="TIGR00453">
    <property type="entry name" value="ispD"/>
    <property type="match status" value="1"/>
</dbReference>
<keyword evidence="6 7" id="KW-0414">Isoprene biosynthesis</keyword>
<feature type="site" description="Positions MEP for the nucleophilic attack" evidence="7">
    <location>
        <position position="230"/>
    </location>
</feature>
<comment type="pathway">
    <text evidence="2 7">Isoprenoid biosynthesis; isopentenyl diphosphate biosynthesis via DXP pathway; isopentenyl diphosphate from 1-deoxy-D-xylulose 5-phosphate: step 2/6.</text>
</comment>
<feature type="site" description="Positions MEP for the nucleophilic attack" evidence="7">
    <location>
        <position position="173"/>
    </location>
</feature>
<comment type="catalytic activity">
    <reaction evidence="1 7">
        <text>2-C-methyl-D-erythritol 4-phosphate + CTP + H(+) = 4-CDP-2-C-methyl-D-erythritol + diphosphate</text>
        <dbReference type="Rhea" id="RHEA:13429"/>
        <dbReference type="ChEBI" id="CHEBI:15378"/>
        <dbReference type="ChEBI" id="CHEBI:33019"/>
        <dbReference type="ChEBI" id="CHEBI:37563"/>
        <dbReference type="ChEBI" id="CHEBI:57823"/>
        <dbReference type="ChEBI" id="CHEBI:58262"/>
        <dbReference type="EC" id="2.7.7.60"/>
    </reaction>
</comment>
<feature type="site" description="Transition state stabilizer" evidence="7">
    <location>
        <position position="39"/>
    </location>
</feature>
<dbReference type="CDD" id="cd02516">
    <property type="entry name" value="CDP-ME_synthetase"/>
    <property type="match status" value="1"/>
</dbReference>
<dbReference type="SUPFAM" id="SSF53448">
    <property type="entry name" value="Nucleotide-diphospho-sugar transferases"/>
    <property type="match status" value="1"/>
</dbReference>
<dbReference type="RefSeq" id="WP_105749699.1">
    <property type="nucleotide sequence ID" value="NZ_PVLQ01000111.1"/>
</dbReference>
<dbReference type="InterPro" id="IPR034683">
    <property type="entry name" value="IspD/TarI"/>
</dbReference>
<dbReference type="UniPathway" id="UPA00056">
    <property type="reaction ID" value="UER00093"/>
</dbReference>
<dbReference type="Gene3D" id="3.90.550.10">
    <property type="entry name" value="Spore Coat Polysaccharide Biosynthesis Protein SpsA, Chain A"/>
    <property type="match status" value="1"/>
</dbReference>
<comment type="caution">
    <text evidence="8">The sequence shown here is derived from an EMBL/GenBank/DDBJ whole genome shotgun (WGS) entry which is preliminary data.</text>
</comment>
<gene>
    <name evidence="7" type="primary">ispD</name>
    <name evidence="8" type="ORF">C6P64_16830</name>
</gene>
<proteinExistence type="inferred from homology"/>
<dbReference type="Proteomes" id="UP000238589">
    <property type="component" value="Unassembled WGS sequence"/>
</dbReference>
<dbReference type="InterPro" id="IPR001228">
    <property type="entry name" value="IspD"/>
</dbReference>
<dbReference type="InterPro" id="IPR050088">
    <property type="entry name" value="IspD/TarI_cytidylyltransf_bact"/>
</dbReference>
<evidence type="ECO:0000256" key="4">
    <source>
        <dbReference type="ARBA" id="ARBA00022679"/>
    </source>
</evidence>
<dbReference type="InterPro" id="IPR029044">
    <property type="entry name" value="Nucleotide-diphossugar_trans"/>
</dbReference>
<keyword evidence="5 7" id="KW-0548">Nucleotidyltransferase</keyword>
<keyword evidence="4 7" id="KW-0808">Transferase</keyword>
<evidence type="ECO:0000313" key="8">
    <source>
        <dbReference type="EMBL" id="PRD63971.1"/>
    </source>
</evidence>
<evidence type="ECO:0000256" key="1">
    <source>
        <dbReference type="ARBA" id="ARBA00001282"/>
    </source>
</evidence>
<dbReference type="PANTHER" id="PTHR32125">
    <property type="entry name" value="2-C-METHYL-D-ERYTHRITOL 4-PHOSPHATE CYTIDYLYLTRANSFERASE, CHLOROPLASTIC"/>
    <property type="match status" value="1"/>
</dbReference>
<name>A0A2S9K0L5_9BURK</name>
<evidence type="ECO:0000313" key="9">
    <source>
        <dbReference type="Proteomes" id="UP000238589"/>
    </source>
</evidence>
<feature type="site" description="Transition state stabilizer" evidence="7">
    <location>
        <position position="32"/>
    </location>
</feature>
<protein>
    <recommendedName>
        <fullName evidence="7">2-C-methyl-D-erythritol 4-phosphate cytidylyltransferase</fullName>
        <ecNumber evidence="7">2.7.7.60</ecNumber>
    </recommendedName>
    <alternativeName>
        <fullName evidence="7">4-diphosphocytidyl-2C-methyl-D-erythritol synthase</fullName>
    </alternativeName>
    <alternativeName>
        <fullName evidence="7">MEP cytidylyltransferase</fullName>
        <shortName evidence="7">MCT</shortName>
    </alternativeName>
</protein>
<keyword evidence="9" id="KW-1185">Reference proteome</keyword>
<organism evidence="8 9">
    <name type="scientific">Malikia granosa</name>
    <dbReference type="NCBI Taxonomy" id="263067"/>
    <lineage>
        <taxon>Bacteria</taxon>
        <taxon>Pseudomonadati</taxon>
        <taxon>Pseudomonadota</taxon>
        <taxon>Betaproteobacteria</taxon>
        <taxon>Burkholderiales</taxon>
        <taxon>Comamonadaceae</taxon>
        <taxon>Malikia</taxon>
    </lineage>
</organism>
<evidence type="ECO:0000256" key="3">
    <source>
        <dbReference type="ARBA" id="ARBA00009789"/>
    </source>
</evidence>
<reference evidence="8 9" key="1">
    <citation type="submission" date="2018-03" db="EMBL/GenBank/DDBJ databases">
        <title>Comparative genomics illustrates the genes involved in a hyperalkaliphilic mechanisms of Serpentinomonas isolated from highly-alkaline calcium-rich serpentinized springs.</title>
        <authorList>
            <person name="Suzuki S."/>
            <person name="Ishii S."/>
            <person name="Walworth N."/>
            <person name="Bird L."/>
            <person name="Kuenen J.G."/>
            <person name="Nealson K.H."/>
        </authorList>
    </citation>
    <scope>NUCLEOTIDE SEQUENCE [LARGE SCALE GENOMIC DNA]</scope>
    <source>
        <strain evidence="8 9">P1</strain>
    </source>
</reference>
<dbReference type="InterPro" id="IPR018294">
    <property type="entry name" value="ISPD_synthase_CS"/>
</dbReference>
<dbReference type="EMBL" id="PVLQ01000111">
    <property type="protein sequence ID" value="PRD63971.1"/>
    <property type="molecule type" value="Genomic_DNA"/>
</dbReference>
<comment type="similarity">
    <text evidence="3 7">Belongs to the IspD/TarI cytidylyltransferase family. IspD subfamily.</text>
</comment>
<dbReference type="GO" id="GO:0019288">
    <property type="term" value="P:isopentenyl diphosphate biosynthetic process, methylerythritol 4-phosphate pathway"/>
    <property type="evidence" value="ECO:0007669"/>
    <property type="project" value="UniProtKB-UniRule"/>
</dbReference>
<dbReference type="EC" id="2.7.7.60" evidence="7"/>
<evidence type="ECO:0000256" key="7">
    <source>
        <dbReference type="HAMAP-Rule" id="MF_00108"/>
    </source>
</evidence>
<dbReference type="PROSITE" id="PS01295">
    <property type="entry name" value="ISPD"/>
    <property type="match status" value="1"/>
</dbReference>
<evidence type="ECO:0000256" key="2">
    <source>
        <dbReference type="ARBA" id="ARBA00004787"/>
    </source>
</evidence>
<dbReference type="GO" id="GO:0050518">
    <property type="term" value="F:2-C-methyl-D-erythritol 4-phosphate cytidylyltransferase activity"/>
    <property type="evidence" value="ECO:0007669"/>
    <property type="project" value="UniProtKB-UniRule"/>
</dbReference>
<dbReference type="HAMAP" id="MF_00108">
    <property type="entry name" value="IspD"/>
    <property type="match status" value="1"/>
</dbReference>
<accession>A0A2S9K0L5</accession>
<sequence length="253" mass="26168">MLHVYPPISPAAGAQPGPRCHALIPCAGSGSRSGRSGPKQYELLAGRRLVDHTLAAFQALPQLASIALVVAPDDDSLSGADPRVQLLRVGGASRAASVHNGLRALLQAGADARDWVLVHDAARCLILPQQIAALIEACRNDPVGGLLALPLPDTLKAAQTDSDVPRVAATLARDDKWLAQTPQMFRLGALEQALAAAEAGGYAGITDEASAIEACGLSPQLVRGSAQNFKVTYPEDFALAEALLRLRGAAAAG</sequence>
<dbReference type="PANTHER" id="PTHR32125:SF4">
    <property type="entry name" value="2-C-METHYL-D-ERYTHRITOL 4-PHOSPHATE CYTIDYLYLTRANSFERASE, CHLOROPLASTIC"/>
    <property type="match status" value="1"/>
</dbReference>